<evidence type="ECO:0000256" key="2">
    <source>
        <dbReference type="SAM" id="Phobius"/>
    </source>
</evidence>
<dbReference type="Pfam" id="PF01381">
    <property type="entry name" value="HTH_3"/>
    <property type="match status" value="1"/>
</dbReference>
<gene>
    <name evidence="4" type="ORF">EBB54_16665</name>
</gene>
<feature type="transmembrane region" description="Helical" evidence="2">
    <location>
        <begin position="224"/>
        <end position="248"/>
    </location>
</feature>
<dbReference type="Proteomes" id="UP000274920">
    <property type="component" value="Unassembled WGS sequence"/>
</dbReference>
<dbReference type="RefSeq" id="WP_125128231.1">
    <property type="nucleotide sequence ID" value="NZ_RHJS01000002.1"/>
</dbReference>
<feature type="transmembrane region" description="Helical" evidence="2">
    <location>
        <begin position="189"/>
        <end position="212"/>
    </location>
</feature>
<evidence type="ECO:0000313" key="5">
    <source>
        <dbReference type="Proteomes" id="UP000274920"/>
    </source>
</evidence>
<dbReference type="GO" id="GO:0003677">
    <property type="term" value="F:DNA binding"/>
    <property type="evidence" value="ECO:0007669"/>
    <property type="project" value="UniProtKB-KW"/>
</dbReference>
<dbReference type="InterPro" id="IPR001387">
    <property type="entry name" value="Cro/C1-type_HTH"/>
</dbReference>
<keyword evidence="1" id="KW-0238">DNA-binding</keyword>
<dbReference type="InterPro" id="IPR010982">
    <property type="entry name" value="Lambda_DNA-bd_dom_sf"/>
</dbReference>
<protein>
    <submittedName>
        <fullName evidence="4">XRE family transcriptional regulator</fullName>
    </submittedName>
</protein>
<dbReference type="PROSITE" id="PS50943">
    <property type="entry name" value="HTH_CROC1"/>
    <property type="match status" value="1"/>
</dbReference>
<name>A0A3R8JPZ3_9FIRM</name>
<dbReference type="PANTHER" id="PTHR46558">
    <property type="entry name" value="TRACRIPTIONAL REGULATORY PROTEIN-RELATED-RELATED"/>
    <property type="match status" value="1"/>
</dbReference>
<dbReference type="PANTHER" id="PTHR46558:SF11">
    <property type="entry name" value="HTH-TYPE TRANSCRIPTIONAL REGULATOR XRE"/>
    <property type="match status" value="1"/>
</dbReference>
<feature type="domain" description="HTH cro/C1-type" evidence="3">
    <location>
        <begin position="10"/>
        <end position="64"/>
    </location>
</feature>
<comment type="caution">
    <text evidence="4">The sequence shown here is derived from an EMBL/GenBank/DDBJ whole genome shotgun (WGS) entry which is preliminary data.</text>
</comment>
<reference evidence="4" key="1">
    <citation type="submission" date="2018-10" db="EMBL/GenBank/DDBJ databases">
        <title>Schaedlerella arabinophila gen. nov. sp. nov., isolated from the mouse intestinal tract and comparative analysis with the genome of the closely related altered Schaedler flora strain ASF502.</title>
        <authorList>
            <person name="Miyake S."/>
            <person name="Soh M."/>
            <person name="Seedorf H."/>
        </authorList>
    </citation>
    <scope>NUCLEOTIDE SEQUENCE [LARGE SCALE GENOMIC DNA]</scope>
    <source>
        <strain evidence="4">DSM 106076</strain>
    </source>
</reference>
<proteinExistence type="predicted"/>
<dbReference type="EMBL" id="RHJS01000002">
    <property type="protein sequence ID" value="RRK32802.1"/>
    <property type="molecule type" value="Genomic_DNA"/>
</dbReference>
<dbReference type="Gene3D" id="1.10.260.40">
    <property type="entry name" value="lambda repressor-like DNA-binding domains"/>
    <property type="match status" value="1"/>
</dbReference>
<sequence length="259" mass="28914">MDQIKIGKFIAYRRKKQGLSQKQLAEQIDVTDKTISKWETGNRMPDASILLKLSEALQIDVNELLAGEEYSSEEFSSEEYLKKSEDNLVNLVGEINEMDKKRKSGGIGMLIGIACIALALFDLVGSSLRMGSLTDIFDMPTLFYLSGIKFLLLSTFGWIHEYFSAWKICVTGKAQSENEIKLSMQAVKYAGALTLTLGCLTSSIGIFSLLNYTDELSLVIAPALAQITLSFVYAAVEETVYVILLFRIKYVLLKTIRKD</sequence>
<evidence type="ECO:0000256" key="1">
    <source>
        <dbReference type="ARBA" id="ARBA00023125"/>
    </source>
</evidence>
<feature type="transmembrane region" description="Helical" evidence="2">
    <location>
        <begin position="104"/>
        <end position="121"/>
    </location>
</feature>
<dbReference type="AlphaFoldDB" id="A0A3R8JPZ3"/>
<keyword evidence="2" id="KW-1133">Transmembrane helix</keyword>
<dbReference type="SUPFAM" id="SSF47413">
    <property type="entry name" value="lambda repressor-like DNA-binding domains"/>
    <property type="match status" value="1"/>
</dbReference>
<keyword evidence="2" id="KW-0812">Transmembrane</keyword>
<evidence type="ECO:0000259" key="3">
    <source>
        <dbReference type="PROSITE" id="PS50943"/>
    </source>
</evidence>
<feature type="transmembrane region" description="Helical" evidence="2">
    <location>
        <begin position="141"/>
        <end position="159"/>
    </location>
</feature>
<dbReference type="CDD" id="cd00093">
    <property type="entry name" value="HTH_XRE"/>
    <property type="match status" value="1"/>
</dbReference>
<evidence type="ECO:0000313" key="4">
    <source>
        <dbReference type="EMBL" id="RRK32802.1"/>
    </source>
</evidence>
<keyword evidence="5" id="KW-1185">Reference proteome</keyword>
<accession>A0A3R8JPZ3</accession>
<keyword evidence="2" id="KW-0472">Membrane</keyword>
<organism evidence="4 5">
    <name type="scientific">Schaedlerella arabinosiphila</name>
    <dbReference type="NCBI Taxonomy" id="2044587"/>
    <lineage>
        <taxon>Bacteria</taxon>
        <taxon>Bacillati</taxon>
        <taxon>Bacillota</taxon>
        <taxon>Clostridia</taxon>
        <taxon>Lachnospirales</taxon>
        <taxon>Lachnospiraceae</taxon>
        <taxon>Schaedlerella</taxon>
    </lineage>
</organism>
<dbReference type="SMART" id="SM00530">
    <property type="entry name" value="HTH_XRE"/>
    <property type="match status" value="1"/>
</dbReference>